<keyword evidence="13 15" id="KW-0472">Membrane</keyword>
<dbReference type="PROSITE" id="PS50109">
    <property type="entry name" value="HIS_KIN"/>
    <property type="match status" value="1"/>
</dbReference>
<comment type="catalytic activity">
    <reaction evidence="1">
        <text>ATP + protein L-histidine = ADP + protein N-phospho-L-histidine.</text>
        <dbReference type="EC" id="2.7.13.3"/>
    </reaction>
</comment>
<name>A0A917CYS0_9BACL</name>
<keyword evidence="14" id="KW-0175">Coiled coil</keyword>
<evidence type="ECO:0000256" key="5">
    <source>
        <dbReference type="ARBA" id="ARBA00022553"/>
    </source>
</evidence>
<dbReference type="Pfam" id="PF06580">
    <property type="entry name" value="His_kinase"/>
    <property type="match status" value="1"/>
</dbReference>
<evidence type="ECO:0000256" key="6">
    <source>
        <dbReference type="ARBA" id="ARBA00022679"/>
    </source>
</evidence>
<evidence type="ECO:0000259" key="16">
    <source>
        <dbReference type="PROSITE" id="PS50109"/>
    </source>
</evidence>
<keyword evidence="11 15" id="KW-1133">Transmembrane helix</keyword>
<dbReference type="Gene3D" id="3.30.565.10">
    <property type="entry name" value="Histidine kinase-like ATPase, C-terminal domain"/>
    <property type="match status" value="1"/>
</dbReference>
<keyword evidence="8" id="KW-0547">Nucleotide-binding</keyword>
<dbReference type="Proteomes" id="UP000644756">
    <property type="component" value="Unassembled WGS sequence"/>
</dbReference>
<dbReference type="InterPro" id="IPR005467">
    <property type="entry name" value="His_kinase_dom"/>
</dbReference>
<feature type="transmembrane region" description="Helical" evidence="15">
    <location>
        <begin position="23"/>
        <end position="42"/>
    </location>
</feature>
<keyword evidence="12" id="KW-0902">Two-component regulatory system</keyword>
<organism evidence="18 19">
    <name type="scientific">Paenibacillus abyssi</name>
    <dbReference type="NCBI Taxonomy" id="1340531"/>
    <lineage>
        <taxon>Bacteria</taxon>
        <taxon>Bacillati</taxon>
        <taxon>Bacillota</taxon>
        <taxon>Bacilli</taxon>
        <taxon>Bacillales</taxon>
        <taxon>Paenibacillaceae</taxon>
        <taxon>Paenibacillus</taxon>
    </lineage>
</organism>
<evidence type="ECO:0000256" key="8">
    <source>
        <dbReference type="ARBA" id="ARBA00022741"/>
    </source>
</evidence>
<evidence type="ECO:0000256" key="13">
    <source>
        <dbReference type="ARBA" id="ARBA00023136"/>
    </source>
</evidence>
<sequence length="600" mass="69401">MKRWTNFTWPKLMTMGRIVPKMILGYLLLVVFPVILFGTYLYNQIHNDMLDNYSSDKQNLINQAANNMEMDLARVDSIYTLFQYNPTVINALSGAYKTNATKAYTYLKDIRPMFTFASLGNKSIQSIKIYKMNQNVLLSSSEIQNIDQLERPFVHEKLKDIKAGKGLWIPINYEERGSIPSLSYFQHIYDNTYIKELAILNVTFKDDPLNSFLQTINVGNGVNVAIFHQGYIFFKDKELKISNQQLRDLPKMIGSDNNSYMIWKKNNLLVNHIYLENLNLDFYFLSSVNQVMKDINEKSIIFGVVLLLLLIILSSIYYLTASVLTKRVVNLAKHMRRVDENQLSVYRGEKGNDEISFLTESYNSLIKRIDELMNKVHRAEIMKRKAEYKALEAQVNPHFLYNTLESIRMLAEMNDDQEVVESTFTLSKLLRYSLSSGSSETTLEQEVENIRDYLSIHKIRMMDRLQYEIQIEATIKNIHCPRFILQPLVENSIKHGLSKSRKPGWIRVAIHENDDQIELSISDNGKGMTRERLEKVRSVLNNELDRSLLQTDSSGLGVSNVSERIKNYFGNDSRIEVTSNLDDGTTFNLILKKQRGKNSA</sequence>
<feature type="domain" description="Histidine kinase" evidence="16">
    <location>
        <begin position="484"/>
        <end position="595"/>
    </location>
</feature>
<dbReference type="InterPro" id="IPR036890">
    <property type="entry name" value="HATPase_C_sf"/>
</dbReference>
<evidence type="ECO:0000259" key="17">
    <source>
        <dbReference type="PROSITE" id="PS50885"/>
    </source>
</evidence>
<dbReference type="PANTHER" id="PTHR34220:SF11">
    <property type="entry name" value="SENSOR PROTEIN KINASE HPTS"/>
    <property type="match status" value="1"/>
</dbReference>
<feature type="coiled-coil region" evidence="14">
    <location>
        <begin position="355"/>
        <end position="394"/>
    </location>
</feature>
<comment type="caution">
    <text evidence="18">The sequence shown here is derived from an EMBL/GenBank/DDBJ whole genome shotgun (WGS) entry which is preliminary data.</text>
</comment>
<keyword evidence="5" id="KW-0597">Phosphoprotein</keyword>
<dbReference type="GO" id="GO:0005886">
    <property type="term" value="C:plasma membrane"/>
    <property type="evidence" value="ECO:0007669"/>
    <property type="project" value="UniProtKB-SubCell"/>
</dbReference>
<dbReference type="InterPro" id="IPR010559">
    <property type="entry name" value="Sig_transdc_His_kin_internal"/>
</dbReference>
<feature type="transmembrane region" description="Helical" evidence="15">
    <location>
        <begin position="300"/>
        <end position="319"/>
    </location>
</feature>
<dbReference type="InterPro" id="IPR050640">
    <property type="entry name" value="Bact_2-comp_sensor_kinase"/>
</dbReference>
<dbReference type="InterPro" id="IPR004358">
    <property type="entry name" value="Sig_transdc_His_kin-like_C"/>
</dbReference>
<protein>
    <recommendedName>
        <fullName evidence="3">histidine kinase</fullName>
        <ecNumber evidence="3">2.7.13.3</ecNumber>
    </recommendedName>
</protein>
<dbReference type="PROSITE" id="PS50885">
    <property type="entry name" value="HAMP"/>
    <property type="match status" value="1"/>
</dbReference>
<comment type="subcellular location">
    <subcellularLocation>
        <location evidence="2">Cell membrane</location>
        <topology evidence="2">Multi-pass membrane protein</topology>
    </subcellularLocation>
</comment>
<keyword evidence="7 15" id="KW-0812">Transmembrane</keyword>
<evidence type="ECO:0000313" key="18">
    <source>
        <dbReference type="EMBL" id="GGG00163.1"/>
    </source>
</evidence>
<gene>
    <name evidence="18" type="ORF">GCM10010916_16730</name>
</gene>
<reference evidence="18" key="1">
    <citation type="journal article" date="2014" name="Int. J. Syst. Evol. Microbiol.">
        <title>Complete genome sequence of Corynebacterium casei LMG S-19264T (=DSM 44701T), isolated from a smear-ripened cheese.</title>
        <authorList>
            <consortium name="US DOE Joint Genome Institute (JGI-PGF)"/>
            <person name="Walter F."/>
            <person name="Albersmeier A."/>
            <person name="Kalinowski J."/>
            <person name="Ruckert C."/>
        </authorList>
    </citation>
    <scope>NUCLEOTIDE SEQUENCE</scope>
    <source>
        <strain evidence="18">CGMCC 1.12987</strain>
    </source>
</reference>
<dbReference type="Gene3D" id="6.10.340.10">
    <property type="match status" value="1"/>
</dbReference>
<dbReference type="InterPro" id="IPR003594">
    <property type="entry name" value="HATPase_dom"/>
</dbReference>
<dbReference type="GO" id="GO:0005524">
    <property type="term" value="F:ATP binding"/>
    <property type="evidence" value="ECO:0007669"/>
    <property type="project" value="UniProtKB-KW"/>
</dbReference>
<dbReference type="SUPFAM" id="SSF55874">
    <property type="entry name" value="ATPase domain of HSP90 chaperone/DNA topoisomerase II/histidine kinase"/>
    <property type="match status" value="1"/>
</dbReference>
<dbReference type="Pfam" id="PF02518">
    <property type="entry name" value="HATPase_c"/>
    <property type="match status" value="1"/>
</dbReference>
<dbReference type="GO" id="GO:0000155">
    <property type="term" value="F:phosphorelay sensor kinase activity"/>
    <property type="evidence" value="ECO:0007669"/>
    <property type="project" value="InterPro"/>
</dbReference>
<evidence type="ECO:0000256" key="9">
    <source>
        <dbReference type="ARBA" id="ARBA00022777"/>
    </source>
</evidence>
<evidence type="ECO:0000256" key="10">
    <source>
        <dbReference type="ARBA" id="ARBA00022840"/>
    </source>
</evidence>
<dbReference type="AlphaFoldDB" id="A0A917CYS0"/>
<dbReference type="PANTHER" id="PTHR34220">
    <property type="entry name" value="SENSOR HISTIDINE KINASE YPDA"/>
    <property type="match status" value="1"/>
</dbReference>
<dbReference type="RefSeq" id="WP_188530589.1">
    <property type="nucleotide sequence ID" value="NZ_BMGR01000004.1"/>
</dbReference>
<reference evidence="18" key="2">
    <citation type="submission" date="2020-09" db="EMBL/GenBank/DDBJ databases">
        <authorList>
            <person name="Sun Q."/>
            <person name="Zhou Y."/>
        </authorList>
    </citation>
    <scope>NUCLEOTIDE SEQUENCE</scope>
    <source>
        <strain evidence="18">CGMCC 1.12987</strain>
    </source>
</reference>
<evidence type="ECO:0000313" key="19">
    <source>
        <dbReference type="Proteomes" id="UP000644756"/>
    </source>
</evidence>
<evidence type="ECO:0000256" key="3">
    <source>
        <dbReference type="ARBA" id="ARBA00012438"/>
    </source>
</evidence>
<keyword evidence="10" id="KW-0067">ATP-binding</keyword>
<keyword evidence="9" id="KW-0418">Kinase</keyword>
<evidence type="ECO:0000256" key="14">
    <source>
        <dbReference type="SAM" id="Coils"/>
    </source>
</evidence>
<evidence type="ECO:0000256" key="12">
    <source>
        <dbReference type="ARBA" id="ARBA00023012"/>
    </source>
</evidence>
<keyword evidence="4" id="KW-1003">Cell membrane</keyword>
<evidence type="ECO:0000256" key="1">
    <source>
        <dbReference type="ARBA" id="ARBA00000085"/>
    </source>
</evidence>
<dbReference type="EC" id="2.7.13.3" evidence="3"/>
<evidence type="ECO:0000256" key="7">
    <source>
        <dbReference type="ARBA" id="ARBA00022692"/>
    </source>
</evidence>
<evidence type="ECO:0000256" key="4">
    <source>
        <dbReference type="ARBA" id="ARBA00022475"/>
    </source>
</evidence>
<dbReference type="InterPro" id="IPR003660">
    <property type="entry name" value="HAMP_dom"/>
</dbReference>
<evidence type="ECO:0000256" key="2">
    <source>
        <dbReference type="ARBA" id="ARBA00004651"/>
    </source>
</evidence>
<accession>A0A917CYS0</accession>
<evidence type="ECO:0000256" key="11">
    <source>
        <dbReference type="ARBA" id="ARBA00022989"/>
    </source>
</evidence>
<dbReference type="PRINTS" id="PR00344">
    <property type="entry name" value="BCTRLSENSOR"/>
</dbReference>
<dbReference type="SMART" id="SM00387">
    <property type="entry name" value="HATPase_c"/>
    <property type="match status" value="1"/>
</dbReference>
<feature type="domain" description="HAMP" evidence="17">
    <location>
        <begin position="322"/>
        <end position="374"/>
    </location>
</feature>
<evidence type="ECO:0000256" key="15">
    <source>
        <dbReference type="SAM" id="Phobius"/>
    </source>
</evidence>
<keyword evidence="19" id="KW-1185">Reference proteome</keyword>
<proteinExistence type="predicted"/>
<keyword evidence="6" id="KW-0808">Transferase</keyword>
<dbReference type="EMBL" id="BMGR01000004">
    <property type="protein sequence ID" value="GGG00163.1"/>
    <property type="molecule type" value="Genomic_DNA"/>
</dbReference>